<organism evidence="8 9">
    <name type="scientific">Anaeroglobus geminatus F0357</name>
    <dbReference type="NCBI Taxonomy" id="861450"/>
    <lineage>
        <taxon>Bacteria</taxon>
        <taxon>Bacillati</taxon>
        <taxon>Bacillota</taxon>
        <taxon>Negativicutes</taxon>
        <taxon>Veillonellales</taxon>
        <taxon>Veillonellaceae</taxon>
        <taxon>Anaeroglobus</taxon>
    </lineage>
</organism>
<dbReference type="AlphaFoldDB" id="G9YK72"/>
<comment type="caution">
    <text evidence="8">The sequence shown here is derived from an EMBL/GenBank/DDBJ whole genome shotgun (WGS) entry which is preliminary data.</text>
</comment>
<keyword evidence="4 7" id="KW-0812">Transmembrane</keyword>
<evidence type="ECO:0000256" key="4">
    <source>
        <dbReference type="ARBA" id="ARBA00022692"/>
    </source>
</evidence>
<gene>
    <name evidence="8" type="ORF">HMPREF0080_02082</name>
</gene>
<sequence>MHMADALLAPTVAGVMYACSAGVAVCSIRKIKEESRDKLIPLMGVMGAFVFAAAND</sequence>
<evidence type="ECO:0000313" key="8">
    <source>
        <dbReference type="EMBL" id="EHM37746.1"/>
    </source>
</evidence>
<comment type="subcellular location">
    <subcellularLocation>
        <location evidence="1">Cell membrane</location>
        <topology evidence="1">Multi-pass membrane protein</topology>
    </subcellularLocation>
</comment>
<evidence type="ECO:0000256" key="7">
    <source>
        <dbReference type="SAM" id="Phobius"/>
    </source>
</evidence>
<protein>
    <recommendedName>
        <fullName evidence="10">Cobalamin biosynthesis protein CbiM</fullName>
    </recommendedName>
</protein>
<keyword evidence="9" id="KW-1185">Reference proteome</keyword>
<dbReference type="GO" id="GO:0005886">
    <property type="term" value="C:plasma membrane"/>
    <property type="evidence" value="ECO:0007669"/>
    <property type="project" value="UniProtKB-SubCell"/>
</dbReference>
<proteinExistence type="predicted"/>
<dbReference type="PATRIC" id="fig|861450.3.peg.1911"/>
<dbReference type="InterPro" id="IPR002751">
    <property type="entry name" value="CbiM/NikMN"/>
</dbReference>
<dbReference type="eggNOG" id="COG0310">
    <property type="taxonomic scope" value="Bacteria"/>
</dbReference>
<dbReference type="HOGENOM" id="CLU_3003940_0_0_9"/>
<dbReference type="GO" id="GO:0000041">
    <property type="term" value="P:transition metal ion transport"/>
    <property type="evidence" value="ECO:0007669"/>
    <property type="project" value="InterPro"/>
</dbReference>
<evidence type="ECO:0000256" key="3">
    <source>
        <dbReference type="ARBA" id="ARBA00022475"/>
    </source>
</evidence>
<evidence type="ECO:0000256" key="2">
    <source>
        <dbReference type="ARBA" id="ARBA00022448"/>
    </source>
</evidence>
<dbReference type="STRING" id="861450.HMPREF0080_02082"/>
<keyword evidence="3" id="KW-1003">Cell membrane</keyword>
<evidence type="ECO:0000256" key="5">
    <source>
        <dbReference type="ARBA" id="ARBA00022989"/>
    </source>
</evidence>
<keyword evidence="2" id="KW-0813">Transport</keyword>
<dbReference type="Proteomes" id="UP000005481">
    <property type="component" value="Unassembled WGS sequence"/>
</dbReference>
<dbReference type="RefSeq" id="WP_006791042.1">
    <property type="nucleotide sequence ID" value="NZ_JH417615.1"/>
</dbReference>
<feature type="transmembrane region" description="Helical" evidence="7">
    <location>
        <begin position="6"/>
        <end position="27"/>
    </location>
</feature>
<keyword evidence="5 7" id="KW-1133">Transmembrane helix</keyword>
<evidence type="ECO:0000256" key="6">
    <source>
        <dbReference type="ARBA" id="ARBA00023136"/>
    </source>
</evidence>
<dbReference type="PANTHER" id="PTHR34229:SF1">
    <property type="entry name" value="METAL TRANSPORT PROTEIN HI_1621-RELATED"/>
    <property type="match status" value="1"/>
</dbReference>
<keyword evidence="6 7" id="KW-0472">Membrane</keyword>
<evidence type="ECO:0000313" key="9">
    <source>
        <dbReference type="Proteomes" id="UP000005481"/>
    </source>
</evidence>
<dbReference type="Gene3D" id="1.10.1760.20">
    <property type="match status" value="1"/>
</dbReference>
<dbReference type="PANTHER" id="PTHR34229">
    <property type="entry name" value="METAL TRANSPORT PROTEIN HI_1621-RELATED"/>
    <property type="match status" value="1"/>
</dbReference>
<dbReference type="EMBL" id="AGCJ01000092">
    <property type="protein sequence ID" value="EHM37746.1"/>
    <property type="molecule type" value="Genomic_DNA"/>
</dbReference>
<reference evidence="8 9" key="1">
    <citation type="submission" date="2011-08" db="EMBL/GenBank/DDBJ databases">
        <authorList>
            <person name="Weinstock G."/>
            <person name="Sodergren E."/>
            <person name="Clifton S."/>
            <person name="Fulton L."/>
            <person name="Fulton B."/>
            <person name="Courtney L."/>
            <person name="Fronick C."/>
            <person name="Harrison M."/>
            <person name="Strong C."/>
            <person name="Farmer C."/>
            <person name="Delahaunty K."/>
            <person name="Markovic C."/>
            <person name="Hall O."/>
            <person name="Minx P."/>
            <person name="Tomlinson C."/>
            <person name="Mitreva M."/>
            <person name="Hou S."/>
            <person name="Chen J."/>
            <person name="Wollam A."/>
            <person name="Pepin K.H."/>
            <person name="Johnson M."/>
            <person name="Bhonagiri V."/>
            <person name="Zhang X."/>
            <person name="Suruliraj S."/>
            <person name="Warren W."/>
            <person name="Chinwalla A."/>
            <person name="Mardis E.R."/>
            <person name="Wilson R.K."/>
        </authorList>
    </citation>
    <scope>NUCLEOTIDE SEQUENCE [LARGE SCALE GENOMIC DNA]</scope>
    <source>
        <strain evidence="8 9">F0357</strain>
    </source>
</reference>
<name>G9YK72_9FIRM</name>
<dbReference type="Pfam" id="PF01891">
    <property type="entry name" value="CbiM"/>
    <property type="match status" value="1"/>
</dbReference>
<evidence type="ECO:0000256" key="1">
    <source>
        <dbReference type="ARBA" id="ARBA00004651"/>
    </source>
</evidence>
<evidence type="ECO:0008006" key="10">
    <source>
        <dbReference type="Google" id="ProtNLM"/>
    </source>
</evidence>
<accession>G9YK72</accession>